<dbReference type="PANTHER" id="PTHR46007:SF8">
    <property type="entry name" value="C2H2-TYPE DOMAIN-CONTAINING PROTEIN"/>
    <property type="match status" value="1"/>
</dbReference>
<dbReference type="GO" id="GO:0045944">
    <property type="term" value="P:positive regulation of transcription by RNA polymerase II"/>
    <property type="evidence" value="ECO:0007669"/>
    <property type="project" value="TreeGrafter"/>
</dbReference>
<feature type="domain" description="Homeobox" evidence="7">
    <location>
        <begin position="479"/>
        <end position="542"/>
    </location>
</feature>
<keyword evidence="3 4" id="KW-0539">Nucleus</keyword>
<keyword evidence="6" id="KW-1133">Transmembrane helix</keyword>
<dbReference type="CDD" id="cd00086">
    <property type="entry name" value="homeodomain"/>
    <property type="match status" value="1"/>
</dbReference>
<feature type="transmembrane region" description="Helical" evidence="6">
    <location>
        <begin position="61"/>
        <end position="81"/>
    </location>
</feature>
<feature type="compositionally biased region" description="Basic and acidic residues" evidence="5">
    <location>
        <begin position="568"/>
        <end position="589"/>
    </location>
</feature>
<keyword evidence="1 4" id="KW-0238">DNA-binding</keyword>
<dbReference type="Pfam" id="PF05920">
    <property type="entry name" value="Homeobox_KN"/>
    <property type="match status" value="1"/>
</dbReference>
<feature type="compositionally biased region" description="Acidic residues" evidence="5">
    <location>
        <begin position="593"/>
        <end position="606"/>
    </location>
</feature>
<dbReference type="Proteomes" id="UP000007797">
    <property type="component" value="Unassembled WGS sequence"/>
</dbReference>
<dbReference type="InterPro" id="IPR008422">
    <property type="entry name" value="KN_HD"/>
</dbReference>
<dbReference type="OrthoDB" id="4187154at2759"/>
<dbReference type="GO" id="GO:0003713">
    <property type="term" value="F:transcription coactivator activity"/>
    <property type="evidence" value="ECO:0007669"/>
    <property type="project" value="TreeGrafter"/>
</dbReference>
<proteinExistence type="predicted"/>
<dbReference type="GO" id="GO:0016592">
    <property type="term" value="C:mediator complex"/>
    <property type="evidence" value="ECO:0007669"/>
    <property type="project" value="TreeGrafter"/>
</dbReference>
<dbReference type="GO" id="GO:0003677">
    <property type="term" value="F:DNA binding"/>
    <property type="evidence" value="ECO:0007669"/>
    <property type="project" value="UniProtKB-UniRule"/>
</dbReference>
<dbReference type="AlphaFoldDB" id="F4QEK0"/>
<dbReference type="OMA" id="FLMACTH"/>
<dbReference type="SMART" id="SM00389">
    <property type="entry name" value="HOX"/>
    <property type="match status" value="1"/>
</dbReference>
<dbReference type="SUPFAM" id="SSF46689">
    <property type="entry name" value="Homeodomain-like"/>
    <property type="match status" value="1"/>
</dbReference>
<evidence type="ECO:0000313" key="8">
    <source>
        <dbReference type="EMBL" id="EGG14111.1"/>
    </source>
</evidence>
<feature type="region of interest" description="Disordered" evidence="5">
    <location>
        <begin position="98"/>
        <end position="197"/>
    </location>
</feature>
<feature type="compositionally biased region" description="Basic residues" evidence="5">
    <location>
        <begin position="620"/>
        <end position="629"/>
    </location>
</feature>
<reference evidence="9" key="1">
    <citation type="journal article" date="2011" name="Genome Res.">
        <title>Phylogeny-wide analysis of social amoeba genomes highlights ancient origins for complex intercellular communication.</title>
        <authorList>
            <person name="Heidel A.J."/>
            <person name="Lawal H.M."/>
            <person name="Felder M."/>
            <person name="Schilde C."/>
            <person name="Helps N.R."/>
            <person name="Tunggal B."/>
            <person name="Rivero F."/>
            <person name="John U."/>
            <person name="Schleicher M."/>
            <person name="Eichinger L."/>
            <person name="Platzer M."/>
            <person name="Noegel A.A."/>
            <person name="Schaap P."/>
            <person name="Gloeckner G."/>
        </authorList>
    </citation>
    <scope>NUCLEOTIDE SEQUENCE [LARGE SCALE GENOMIC DNA]</scope>
    <source>
        <strain evidence="9">SH3</strain>
    </source>
</reference>
<feature type="DNA-binding region" description="Homeobox" evidence="4">
    <location>
        <begin position="481"/>
        <end position="543"/>
    </location>
</feature>
<dbReference type="KEGG" id="dfa:DFA_11875"/>
<dbReference type="Gene3D" id="1.10.10.60">
    <property type="entry name" value="Homeodomain-like"/>
    <property type="match status" value="1"/>
</dbReference>
<feature type="region of interest" description="Disordered" evidence="5">
    <location>
        <begin position="564"/>
        <end position="629"/>
    </location>
</feature>
<dbReference type="PANTHER" id="PTHR46007">
    <property type="entry name" value="MEDIATOR OF RNA POLYMERASE II TRANSCRIPTION SUBUNIT 12"/>
    <property type="match status" value="1"/>
</dbReference>
<feature type="compositionally biased region" description="Polar residues" evidence="5">
    <location>
        <begin position="98"/>
        <end position="107"/>
    </location>
</feature>
<gene>
    <name evidence="8" type="ORF">DFA_11875</name>
</gene>
<evidence type="ECO:0000256" key="1">
    <source>
        <dbReference type="ARBA" id="ARBA00023125"/>
    </source>
</evidence>
<evidence type="ECO:0000256" key="6">
    <source>
        <dbReference type="SAM" id="Phobius"/>
    </source>
</evidence>
<dbReference type="STRING" id="1054147.F4QEK0"/>
<accession>F4QEK0</accession>
<protein>
    <recommendedName>
        <fullName evidence="7">Homeobox domain-containing protein</fullName>
    </recommendedName>
</protein>
<keyword evidence="9" id="KW-1185">Reference proteome</keyword>
<evidence type="ECO:0000256" key="4">
    <source>
        <dbReference type="PROSITE-ProRule" id="PRU00108"/>
    </source>
</evidence>
<evidence type="ECO:0000256" key="3">
    <source>
        <dbReference type="ARBA" id="ARBA00023242"/>
    </source>
</evidence>
<dbReference type="InterPro" id="IPR001356">
    <property type="entry name" value="HD"/>
</dbReference>
<feature type="compositionally biased region" description="Low complexity" evidence="5">
    <location>
        <begin position="108"/>
        <end position="160"/>
    </location>
</feature>
<dbReference type="PROSITE" id="PS50071">
    <property type="entry name" value="HOMEOBOX_2"/>
    <property type="match status" value="1"/>
</dbReference>
<feature type="compositionally biased region" description="Low complexity" evidence="5">
    <location>
        <begin position="175"/>
        <end position="194"/>
    </location>
</feature>
<comment type="subcellular location">
    <subcellularLocation>
        <location evidence="4">Nucleus</location>
    </subcellularLocation>
</comment>
<evidence type="ECO:0000313" key="9">
    <source>
        <dbReference type="Proteomes" id="UP000007797"/>
    </source>
</evidence>
<evidence type="ECO:0000259" key="7">
    <source>
        <dbReference type="PROSITE" id="PS50071"/>
    </source>
</evidence>
<evidence type="ECO:0000256" key="5">
    <source>
        <dbReference type="SAM" id="MobiDB-lite"/>
    </source>
</evidence>
<sequence>MTGDDNVIELLFDLFVTIANVDDSIVLLLCPTTPTTPAPTPTIDNLRGVANSLSLCISRNICLFCLSVCLFVIARGYLLIFKLNIMIRHTQYQQQHSTSLPFNQNEVPSSSSPTSTCSSPLHNNNNKHNILNSSTSSIPSPLHNNNNNNNNNIHNQLNSSTSSINNFNDDLSHHSQQQPQQQQQPCTSSTSTSPVHFMPIPYHKYQLNQFKQQQQQQIQQFDNHYQEQQQQEFTNYIDYRTFKKLEHQATFFVDQLPSVNVDKITSQYYNRPPMSEGGEFNCPQESLNSPSSVARAMYQFLMACTHTNIFPEIEPNLDAFGGINCDHIEYDLETFMELEDIKPDELDEHIQDRIDIIQDLYTNEVQSLDNCYATASSMLDQCHSTLVKIRPLRAQEHQAKLKFVHSKLLLPKAYQKGMSCDLLLDCRRMAGVSRVPKALVTNPEDQPDLAPKKRGRPSYLNKANNIALYGKPDTKKTKKYNAKGRRTLAQDASNALNSWFYNHINFPLPNEDEKSLLSSISNLSRIQIDNWFGNKRIRERKKKMALQGIQKTIEMNENAHHSFNQIHQDGHGNGHHDQDSSDISSDHHGSFIIDEDYNDDDNEEEDYKMNNNNNNNISSSKKRKNRKHK</sequence>
<dbReference type="InterPro" id="IPR051647">
    <property type="entry name" value="Mediator_comp_sub12"/>
</dbReference>
<feature type="compositionally biased region" description="Low complexity" evidence="5">
    <location>
        <begin position="609"/>
        <end position="619"/>
    </location>
</feature>
<dbReference type="RefSeq" id="XP_004350819.1">
    <property type="nucleotide sequence ID" value="XM_004350768.1"/>
</dbReference>
<keyword evidence="2 4" id="KW-0371">Homeobox</keyword>
<organism evidence="8 9">
    <name type="scientific">Cavenderia fasciculata</name>
    <name type="common">Slime mold</name>
    <name type="synonym">Dictyostelium fasciculatum</name>
    <dbReference type="NCBI Taxonomy" id="261658"/>
    <lineage>
        <taxon>Eukaryota</taxon>
        <taxon>Amoebozoa</taxon>
        <taxon>Evosea</taxon>
        <taxon>Eumycetozoa</taxon>
        <taxon>Dictyostelia</taxon>
        <taxon>Acytosteliales</taxon>
        <taxon>Cavenderiaceae</taxon>
        <taxon>Cavenderia</taxon>
    </lineage>
</organism>
<dbReference type="GeneID" id="14865423"/>
<dbReference type="EMBL" id="GL883029">
    <property type="protein sequence ID" value="EGG14111.1"/>
    <property type="molecule type" value="Genomic_DNA"/>
</dbReference>
<keyword evidence="6" id="KW-0812">Transmembrane</keyword>
<name>F4QEK0_CACFS</name>
<evidence type="ECO:0000256" key="2">
    <source>
        <dbReference type="ARBA" id="ARBA00023155"/>
    </source>
</evidence>
<keyword evidence="6" id="KW-0472">Membrane</keyword>
<dbReference type="InterPro" id="IPR009057">
    <property type="entry name" value="Homeodomain-like_sf"/>
</dbReference>